<reference evidence="1 2" key="1">
    <citation type="submission" date="2015-11" db="EMBL/GenBank/DDBJ databases">
        <title>Genomic analysis of 38 Legionella species identifies large and diverse effector repertoires.</title>
        <authorList>
            <person name="Burstein D."/>
            <person name="Amaro F."/>
            <person name="Zusman T."/>
            <person name="Lifshitz Z."/>
            <person name="Cohen O."/>
            <person name="Gilbert J.A."/>
            <person name="Pupko T."/>
            <person name="Shuman H.A."/>
            <person name="Segal G."/>
        </authorList>
    </citation>
    <scope>NUCLEOTIDE SEQUENCE [LARGE SCALE GENOMIC DNA]</scope>
    <source>
        <strain evidence="1 2">ATCC 49655</strain>
    </source>
</reference>
<evidence type="ECO:0000313" key="2">
    <source>
        <dbReference type="Proteomes" id="UP000054600"/>
    </source>
</evidence>
<accession>A0A0W0YWL9</accession>
<dbReference type="RefSeq" id="WP_018578179.1">
    <property type="nucleotide sequence ID" value="NZ_KB892426.1"/>
</dbReference>
<gene>
    <name evidence="1" type="ORF">Lsha_1254</name>
</gene>
<protein>
    <submittedName>
        <fullName evidence="1">Uncharacterized protein</fullName>
    </submittedName>
</protein>
<comment type="caution">
    <text evidence="1">The sequence shown here is derived from an EMBL/GenBank/DDBJ whole genome shotgun (WGS) entry which is preliminary data.</text>
</comment>
<dbReference type="PATRIC" id="fig|1122169.6.peg.1450"/>
<name>A0A0W0YWL9_9GAMM</name>
<keyword evidence="2" id="KW-1185">Reference proteome</keyword>
<evidence type="ECO:0000313" key="1">
    <source>
        <dbReference type="EMBL" id="KTD61281.1"/>
    </source>
</evidence>
<proteinExistence type="predicted"/>
<dbReference type="EMBL" id="LNYW01000038">
    <property type="protein sequence ID" value="KTD61281.1"/>
    <property type="molecule type" value="Genomic_DNA"/>
</dbReference>
<dbReference type="Proteomes" id="UP000054600">
    <property type="component" value="Unassembled WGS sequence"/>
</dbReference>
<dbReference type="AlphaFoldDB" id="A0A0W0YWL9"/>
<organism evidence="1 2">
    <name type="scientific">Legionella shakespearei DSM 23087</name>
    <dbReference type="NCBI Taxonomy" id="1122169"/>
    <lineage>
        <taxon>Bacteria</taxon>
        <taxon>Pseudomonadati</taxon>
        <taxon>Pseudomonadota</taxon>
        <taxon>Gammaproteobacteria</taxon>
        <taxon>Legionellales</taxon>
        <taxon>Legionellaceae</taxon>
        <taxon>Legionella</taxon>
    </lineage>
</organism>
<sequence length="258" mass="29134">MTRDEFISCFQIKEAPLQQLVNDLMAQPDTPNNRYMLHKALRGVYSAEFNTFILALDSRSRVSADSLLLAHLRIIMKTEPQYDALHQKASNKGYKHTHGATKIKDYEDSEEFANAATVAKPARISREQFLAPYSSPEKGYNNLIRDLLSLPATEVNYTLLEECVRGQFSDFHSDTLPSAALIELLGIAKEDDPAYEPLVLKAITGGYDHNYSPLKNGERQNPLTMDDVVNSAREWIKRDMEKEAEAEMDEEGPSPGFF</sequence>